<evidence type="ECO:0000313" key="3">
    <source>
        <dbReference type="Proteomes" id="UP001153620"/>
    </source>
</evidence>
<sequence length="107" mass="11106">MKFLIILALFAAIVCALPVEEVGQNQEIEENPLSIVNLEGDSADYDNSEVLRQKRHRGYGGYGGYGGGYGGYGGGYGGYGGGYGGYGGGYGGYGGYGGHRGHGHWGK</sequence>
<keyword evidence="3" id="KW-1185">Reference proteome</keyword>
<reference evidence="2" key="1">
    <citation type="submission" date="2022-01" db="EMBL/GenBank/DDBJ databases">
        <authorList>
            <person name="King R."/>
        </authorList>
    </citation>
    <scope>NUCLEOTIDE SEQUENCE</scope>
</reference>
<proteinExistence type="predicted"/>
<evidence type="ECO:0000256" key="1">
    <source>
        <dbReference type="SAM" id="SignalP"/>
    </source>
</evidence>
<dbReference type="Proteomes" id="UP001153620">
    <property type="component" value="Chromosome 4"/>
</dbReference>
<keyword evidence="1" id="KW-0732">Signal</keyword>
<dbReference type="EMBL" id="OU895880">
    <property type="protein sequence ID" value="CAG9812262.1"/>
    <property type="molecule type" value="Genomic_DNA"/>
</dbReference>
<reference evidence="2" key="2">
    <citation type="submission" date="2022-10" db="EMBL/GenBank/DDBJ databases">
        <authorList>
            <consortium name="ENA_rothamsted_submissions"/>
            <consortium name="culmorum"/>
            <person name="King R."/>
        </authorList>
    </citation>
    <scope>NUCLEOTIDE SEQUENCE</scope>
</reference>
<accession>A0A9N9SA38</accession>
<feature type="chain" id="PRO_5040418167" evidence="1">
    <location>
        <begin position="17"/>
        <end position="107"/>
    </location>
</feature>
<feature type="signal peptide" evidence="1">
    <location>
        <begin position="1"/>
        <end position="16"/>
    </location>
</feature>
<dbReference type="AlphaFoldDB" id="A0A9N9SA38"/>
<organism evidence="2 3">
    <name type="scientific">Chironomus riparius</name>
    <dbReference type="NCBI Taxonomy" id="315576"/>
    <lineage>
        <taxon>Eukaryota</taxon>
        <taxon>Metazoa</taxon>
        <taxon>Ecdysozoa</taxon>
        <taxon>Arthropoda</taxon>
        <taxon>Hexapoda</taxon>
        <taxon>Insecta</taxon>
        <taxon>Pterygota</taxon>
        <taxon>Neoptera</taxon>
        <taxon>Endopterygota</taxon>
        <taxon>Diptera</taxon>
        <taxon>Nematocera</taxon>
        <taxon>Chironomoidea</taxon>
        <taxon>Chironomidae</taxon>
        <taxon>Chironominae</taxon>
        <taxon>Chironomus</taxon>
    </lineage>
</organism>
<gene>
    <name evidence="2" type="ORF">CHIRRI_LOCUS15067</name>
</gene>
<name>A0A9N9SA38_9DIPT</name>
<protein>
    <submittedName>
        <fullName evidence="2">Uncharacterized protein</fullName>
    </submittedName>
</protein>
<evidence type="ECO:0000313" key="2">
    <source>
        <dbReference type="EMBL" id="CAG9812262.1"/>
    </source>
</evidence>